<name>A0A378XI04_9BURK</name>
<dbReference type="InterPro" id="IPR038475">
    <property type="entry name" value="RecG_C_sf"/>
</dbReference>
<organism evidence="3 4">
    <name type="scientific">Oligella ureolytica</name>
    <dbReference type="NCBI Taxonomy" id="90244"/>
    <lineage>
        <taxon>Bacteria</taxon>
        <taxon>Pseudomonadati</taxon>
        <taxon>Pseudomonadota</taxon>
        <taxon>Betaproteobacteria</taxon>
        <taxon>Burkholderiales</taxon>
        <taxon>Alcaligenaceae</taxon>
        <taxon>Oligella</taxon>
    </lineage>
</organism>
<proteinExistence type="predicted"/>
<sequence length="416" mass="47407">MRENRELEFKEIVNHSFLKTVSAFANFGTGKILFGVSDDGQVIGLADPEQSCLAIENSINDNIKPRPNFFLSINADNTITLEIAEGLSKPYLYKGKAYRRSDSSSVEVDQVELKRLILFGENVYFEELPYSHDVPLSFNRLEEQLDKELKVPKLTEDVLKTLGLYTKDGQFNNAAGIFADKNTFPGVDIIRFGRSLSEILERQTVDCQSLLSLYEEALIMFRRYYQYQEIIGSKRQLVEKVPEKAFREALVNALVHRTWDVQNHIRIAMFDEHIEIHSPGGLPPGISEEEYLYGYVSSLRNPVIGSILFRLNYIEMFGTGIRRINDLYRDSELKPSFNVSANSIQVILPVVNRLPELSTDEKVIFDLLADGRKLASSEIVAASGFSKNKVIRLLNDLIDKKYIKVEGQGRGTRYKR</sequence>
<reference evidence="3 4" key="1">
    <citation type="submission" date="2018-06" db="EMBL/GenBank/DDBJ databases">
        <authorList>
            <consortium name="Pathogen Informatics"/>
            <person name="Doyle S."/>
        </authorList>
    </citation>
    <scope>NUCLEOTIDE SEQUENCE [LARGE SCALE GENOMIC DNA]</scope>
    <source>
        <strain evidence="3 4">NCTC11997</strain>
    </source>
</reference>
<dbReference type="InterPro" id="IPR038461">
    <property type="entry name" value="Schlafen_AlbA_2_dom_sf"/>
</dbReference>
<dbReference type="Pfam" id="PF04326">
    <property type="entry name" value="SLFN_AlbA_2"/>
    <property type="match status" value="1"/>
</dbReference>
<dbReference type="Gene3D" id="1.10.10.10">
    <property type="entry name" value="Winged helix-like DNA-binding domain superfamily/Winged helix DNA-binding domain"/>
    <property type="match status" value="1"/>
</dbReference>
<dbReference type="Proteomes" id="UP000254603">
    <property type="component" value="Unassembled WGS sequence"/>
</dbReference>
<dbReference type="PANTHER" id="PTHR30595:SF6">
    <property type="entry name" value="SCHLAFEN ALBA-2 DOMAIN-CONTAINING PROTEIN"/>
    <property type="match status" value="1"/>
</dbReference>
<dbReference type="STRING" id="1122619.GCA_000373745_02160"/>
<dbReference type="Gene3D" id="3.30.565.60">
    <property type="match status" value="1"/>
</dbReference>
<protein>
    <submittedName>
        <fullName evidence="2">DNA binding domain-containing protein</fullName>
    </submittedName>
    <submittedName>
        <fullName evidence="3">Divergent AAA domain</fullName>
    </submittedName>
</protein>
<evidence type="ECO:0000313" key="2">
    <source>
        <dbReference type="EMBL" id="QPT39484.1"/>
    </source>
</evidence>
<dbReference type="Proteomes" id="UP000594903">
    <property type="component" value="Chromosome"/>
</dbReference>
<dbReference type="RefSeq" id="WP_018575344.1">
    <property type="nucleotide sequence ID" value="NZ_CP065725.1"/>
</dbReference>
<dbReference type="OrthoDB" id="9768354at2"/>
<dbReference type="EMBL" id="CP065725">
    <property type="protein sequence ID" value="QPT39484.1"/>
    <property type="molecule type" value="Genomic_DNA"/>
</dbReference>
<dbReference type="SUPFAM" id="SSF46785">
    <property type="entry name" value="Winged helix' DNA-binding domain"/>
    <property type="match status" value="1"/>
</dbReference>
<feature type="domain" description="Schlafen AlbA-2" evidence="1">
    <location>
        <begin position="3"/>
        <end position="108"/>
    </location>
</feature>
<gene>
    <name evidence="2" type="ORF">I6G29_10015</name>
    <name evidence="3" type="ORF">NCTC11997_02069</name>
</gene>
<evidence type="ECO:0000313" key="3">
    <source>
        <dbReference type="EMBL" id="SUA56374.1"/>
    </source>
</evidence>
<dbReference type="AlphaFoldDB" id="A0A378XI04"/>
<reference evidence="2 5" key="2">
    <citation type="submission" date="2020-12" db="EMBL/GenBank/DDBJ databases">
        <title>FDA dAtabase for Regulatory Grade micrObial Sequences (FDA-ARGOS): Supporting development and validation of Infectious Disease Dx tests.</title>
        <authorList>
            <person name="Sproer C."/>
            <person name="Gronow S."/>
            <person name="Severitt S."/>
            <person name="Schroder I."/>
            <person name="Tallon L."/>
            <person name="Sadzewicz L."/>
            <person name="Zhao X."/>
            <person name="Boylan J."/>
            <person name="Ott S."/>
            <person name="Bowen H."/>
            <person name="Vavikolanu K."/>
            <person name="Mehta A."/>
            <person name="Aluvathingal J."/>
            <person name="Nadendla S."/>
            <person name="Lowell S."/>
            <person name="Myers T."/>
            <person name="Yan Y."/>
            <person name="Sichtig H."/>
        </authorList>
    </citation>
    <scope>NUCLEOTIDE SEQUENCE [LARGE SCALE GENOMIC DNA]</scope>
    <source>
        <strain evidence="2 5">FDAARGOS_872</strain>
    </source>
</reference>
<evidence type="ECO:0000259" key="1">
    <source>
        <dbReference type="Pfam" id="PF04326"/>
    </source>
</evidence>
<dbReference type="InterPro" id="IPR036390">
    <property type="entry name" value="WH_DNA-bd_sf"/>
</dbReference>
<evidence type="ECO:0000313" key="5">
    <source>
        <dbReference type="Proteomes" id="UP000594903"/>
    </source>
</evidence>
<dbReference type="PANTHER" id="PTHR30595">
    <property type="entry name" value="GLPR-RELATED TRANSCRIPTIONAL REPRESSOR"/>
    <property type="match status" value="1"/>
</dbReference>
<evidence type="ECO:0000313" key="4">
    <source>
        <dbReference type="Proteomes" id="UP000254603"/>
    </source>
</evidence>
<dbReference type="Pfam" id="PF13749">
    <property type="entry name" value="HATPase_c_4"/>
    <property type="match status" value="1"/>
</dbReference>
<accession>A0A378XI04</accession>
<dbReference type="Gene3D" id="3.30.950.30">
    <property type="entry name" value="Schlafen, AAA domain"/>
    <property type="match status" value="1"/>
</dbReference>
<dbReference type="InterPro" id="IPR007421">
    <property type="entry name" value="Schlafen_AlbA_2_dom"/>
</dbReference>
<keyword evidence="5" id="KW-1185">Reference proteome</keyword>
<dbReference type="EMBL" id="UGSB01000001">
    <property type="protein sequence ID" value="SUA56374.1"/>
    <property type="molecule type" value="Genomic_DNA"/>
</dbReference>
<dbReference type="InterPro" id="IPR036388">
    <property type="entry name" value="WH-like_DNA-bd_sf"/>
</dbReference>